<dbReference type="AlphaFoldDB" id="A0A0D1Y2T4"/>
<dbReference type="GeneID" id="27308227"/>
<organism evidence="1 2">
    <name type="scientific">Verruconis gallopava</name>
    <dbReference type="NCBI Taxonomy" id="253628"/>
    <lineage>
        <taxon>Eukaryota</taxon>
        <taxon>Fungi</taxon>
        <taxon>Dikarya</taxon>
        <taxon>Ascomycota</taxon>
        <taxon>Pezizomycotina</taxon>
        <taxon>Dothideomycetes</taxon>
        <taxon>Pleosporomycetidae</taxon>
        <taxon>Venturiales</taxon>
        <taxon>Sympoventuriaceae</taxon>
        <taxon>Verruconis</taxon>
    </lineage>
</organism>
<dbReference type="InterPro" id="IPR029063">
    <property type="entry name" value="SAM-dependent_MTases_sf"/>
</dbReference>
<dbReference type="EMBL" id="KN847529">
    <property type="protein sequence ID" value="KIW09356.1"/>
    <property type="molecule type" value="Genomic_DNA"/>
</dbReference>
<keyword evidence="2" id="KW-1185">Reference proteome</keyword>
<dbReference type="CDD" id="cd02440">
    <property type="entry name" value="AdoMet_MTases"/>
    <property type="match status" value="1"/>
</dbReference>
<name>A0A0D1Y2T4_9PEZI</name>
<gene>
    <name evidence="1" type="ORF">PV09_00254</name>
</gene>
<dbReference type="OrthoDB" id="3647at2759"/>
<proteinExistence type="predicted"/>
<dbReference type="InParanoid" id="A0A0D1Y2T4"/>
<dbReference type="PANTHER" id="PTHR43591">
    <property type="entry name" value="METHYLTRANSFERASE"/>
    <property type="match status" value="1"/>
</dbReference>
<dbReference type="Proteomes" id="UP000053259">
    <property type="component" value="Unassembled WGS sequence"/>
</dbReference>
<dbReference type="Pfam" id="PF13489">
    <property type="entry name" value="Methyltransf_23"/>
    <property type="match status" value="1"/>
</dbReference>
<protein>
    <recommendedName>
        <fullName evidence="3">Methyltransferase type 11 domain-containing protein</fullName>
    </recommendedName>
</protein>
<dbReference type="HOGENOM" id="CLU_037990_1_0_1"/>
<dbReference type="Gene3D" id="3.40.50.150">
    <property type="entry name" value="Vaccinia Virus protein VP39"/>
    <property type="match status" value="1"/>
</dbReference>
<evidence type="ECO:0008006" key="3">
    <source>
        <dbReference type="Google" id="ProtNLM"/>
    </source>
</evidence>
<sequence length="246" mass="27851">MSDIEHANRHHWDSRAKEYDTKPWQKKLIETVYGELVQQRDLFGLSKQEGRQEFKLLDYACGPGTVTRALIPYVSHVQGVDVSGGMVDEYNSRSRAAGTEHVASAVQGNLLGDNPYIVPPGSEEKDVDLASDGRFSDFDAVIVGLGFHHFEDWVGSLRKLAQRVKPGGVVGIIDLAPSEEHWKHVTEEMRKMMHKSGFTEEEMKSYMEEAGLVDFKMVWLPEDVTMVLKNDEEVKRKVFFARGKKP</sequence>
<reference evidence="1 2" key="1">
    <citation type="submission" date="2015-01" db="EMBL/GenBank/DDBJ databases">
        <title>The Genome Sequence of Ochroconis gallopava CBS43764.</title>
        <authorList>
            <consortium name="The Broad Institute Genomics Platform"/>
            <person name="Cuomo C."/>
            <person name="de Hoog S."/>
            <person name="Gorbushina A."/>
            <person name="Stielow B."/>
            <person name="Teixiera M."/>
            <person name="Abouelleil A."/>
            <person name="Chapman S.B."/>
            <person name="Priest M."/>
            <person name="Young S.K."/>
            <person name="Wortman J."/>
            <person name="Nusbaum C."/>
            <person name="Birren B."/>
        </authorList>
    </citation>
    <scope>NUCLEOTIDE SEQUENCE [LARGE SCALE GENOMIC DNA]</scope>
    <source>
        <strain evidence="1 2">CBS 43764</strain>
    </source>
</reference>
<evidence type="ECO:0000313" key="1">
    <source>
        <dbReference type="EMBL" id="KIW09356.1"/>
    </source>
</evidence>
<dbReference type="PANTHER" id="PTHR43591:SF108">
    <property type="entry name" value="S-ADENOSYL-L-METHIONINE-DEPENDENT METHYLTRANSFERASE"/>
    <property type="match status" value="1"/>
</dbReference>
<accession>A0A0D1Y2T4</accession>
<dbReference type="RefSeq" id="XP_016219225.1">
    <property type="nucleotide sequence ID" value="XM_016352968.1"/>
</dbReference>
<dbReference type="SUPFAM" id="SSF53335">
    <property type="entry name" value="S-adenosyl-L-methionine-dependent methyltransferases"/>
    <property type="match status" value="1"/>
</dbReference>
<dbReference type="VEuPathDB" id="FungiDB:PV09_00254"/>
<dbReference type="STRING" id="253628.A0A0D1Y2T4"/>
<evidence type="ECO:0000313" key="2">
    <source>
        <dbReference type="Proteomes" id="UP000053259"/>
    </source>
</evidence>